<feature type="region of interest" description="Disordered" evidence="1">
    <location>
        <begin position="1"/>
        <end position="29"/>
    </location>
</feature>
<name>A0A915B4Z6_PARUN</name>
<dbReference type="WBParaSite" id="PgR027_g033_t01">
    <property type="protein sequence ID" value="PgR027_g033_t01"/>
    <property type="gene ID" value="PgR027_g033"/>
</dbReference>
<sequence>MAPARKIVRPSHNNEQNNKQSKSNSQMPQTIEGYVDLKLSKTLTWPKRYWAEVSHGYLRMHRPLKGQSSKRNDQPVDKIVVSLPQTIIRFDDSKCKIHLESRSDLEYFCPIDKAEYELWKAAICNNCSTSSTETKYLKKRKNQLNAQQMTNESDNLERVNDIQPINSIEKEHENKGNNSANDIMEKQNDLFLESPEKNLQEDSRKVIHSTASDSLAGYHCTDTCKTTIPITSHDPDTLMKTESTNVTSPSLQISEDMNVQYPPHINNEPKKECECSKLCNDMQAILGEATKLLHQIQQKQDELTHIFIKITGAIREQQDVYTNNEGTETTKLQSVHGNQPISAKIAQYELLSERTSSSFRRHAEFVNVKKWTPNQRGDIDTTHSATQINE</sequence>
<proteinExistence type="predicted"/>
<dbReference type="SUPFAM" id="SSF50729">
    <property type="entry name" value="PH domain-like"/>
    <property type="match status" value="1"/>
</dbReference>
<feature type="compositionally biased region" description="Low complexity" evidence="1">
    <location>
        <begin position="13"/>
        <end position="26"/>
    </location>
</feature>
<dbReference type="Proteomes" id="UP000887569">
    <property type="component" value="Unplaced"/>
</dbReference>
<accession>A0A915B4Z6</accession>
<evidence type="ECO:0000256" key="1">
    <source>
        <dbReference type="SAM" id="MobiDB-lite"/>
    </source>
</evidence>
<reference evidence="3" key="1">
    <citation type="submission" date="2022-11" db="UniProtKB">
        <authorList>
            <consortium name="WormBaseParasite"/>
        </authorList>
    </citation>
    <scope>IDENTIFICATION</scope>
</reference>
<protein>
    <submittedName>
        <fullName evidence="3">PH domain-containing protein</fullName>
    </submittedName>
</protein>
<dbReference type="AlphaFoldDB" id="A0A915B4Z6"/>
<organism evidence="2 3">
    <name type="scientific">Parascaris univalens</name>
    <name type="common">Nematode worm</name>
    <dbReference type="NCBI Taxonomy" id="6257"/>
    <lineage>
        <taxon>Eukaryota</taxon>
        <taxon>Metazoa</taxon>
        <taxon>Ecdysozoa</taxon>
        <taxon>Nematoda</taxon>
        <taxon>Chromadorea</taxon>
        <taxon>Rhabditida</taxon>
        <taxon>Spirurina</taxon>
        <taxon>Ascaridomorpha</taxon>
        <taxon>Ascaridoidea</taxon>
        <taxon>Ascarididae</taxon>
        <taxon>Parascaris</taxon>
    </lineage>
</organism>
<keyword evidence="2" id="KW-1185">Reference proteome</keyword>
<evidence type="ECO:0000313" key="2">
    <source>
        <dbReference type="Proteomes" id="UP000887569"/>
    </source>
</evidence>
<evidence type="ECO:0000313" key="3">
    <source>
        <dbReference type="WBParaSite" id="PgR027_g033_t01"/>
    </source>
</evidence>